<keyword evidence="2" id="KW-0472">Membrane</keyword>
<organism evidence="3 4">
    <name type="scientific">Acidithiobacillus ferrooxidans</name>
    <name type="common">Thiobacillus ferrooxidans</name>
    <dbReference type="NCBI Taxonomy" id="920"/>
    <lineage>
        <taxon>Bacteria</taxon>
        <taxon>Pseudomonadati</taxon>
        <taxon>Pseudomonadota</taxon>
        <taxon>Acidithiobacillia</taxon>
        <taxon>Acidithiobacillales</taxon>
        <taxon>Acidithiobacillaceae</taxon>
        <taxon>Acidithiobacillus</taxon>
    </lineage>
</organism>
<evidence type="ECO:0000256" key="2">
    <source>
        <dbReference type="SAM" id="Phobius"/>
    </source>
</evidence>
<evidence type="ECO:0000313" key="3">
    <source>
        <dbReference type="EMBL" id="OAP87758.1"/>
    </source>
</evidence>
<keyword evidence="1" id="KW-0175">Coiled coil</keyword>
<dbReference type="AlphaFoldDB" id="A0A179B7U0"/>
<feature type="coiled-coil region" evidence="1">
    <location>
        <begin position="55"/>
        <end position="82"/>
    </location>
</feature>
<dbReference type="Proteomes" id="UP000078302">
    <property type="component" value="Unassembled WGS sequence"/>
</dbReference>
<dbReference type="OrthoDB" id="10009284at2"/>
<sequence length="214" mass="23297">MSLRLPPAADPARVNFYSDRFISRQVPFSARFSLIFLGVLLLALSGLALYWQQANQEQAQLLATQEQRLSALQSQRDQLIARYGPGAQSAWETRQQALQTEIDERRFLLQLLSLHVASQNPSEILNALGRGIVPGIWLTRMSGDAGGLVLEGRTLRAATIPLYVERLHAQPVLAGLTLAGITASSGITAPDSSIPSTALLDFRISAAARSPERP</sequence>
<dbReference type="Pfam" id="PF05137">
    <property type="entry name" value="PilN"/>
    <property type="match status" value="1"/>
</dbReference>
<dbReference type="InterPro" id="IPR007813">
    <property type="entry name" value="PilN"/>
</dbReference>
<accession>A0A179B7U0</accession>
<dbReference type="RefSeq" id="WP_064219832.1">
    <property type="nucleotide sequence ID" value="NZ_LVXZ01000184.1"/>
</dbReference>
<comment type="caution">
    <text evidence="3">The sequence shown here is derived from an EMBL/GenBank/DDBJ whole genome shotgun (WGS) entry which is preliminary data.</text>
</comment>
<keyword evidence="2" id="KW-1133">Transmembrane helix</keyword>
<dbReference type="EMBL" id="LVXZ01000184">
    <property type="protein sequence ID" value="OAP87758.1"/>
    <property type="molecule type" value="Genomic_DNA"/>
</dbReference>
<name>A0A179B7U0_ACIFR</name>
<protein>
    <submittedName>
        <fullName evidence="3">Uncharacterized protein</fullName>
    </submittedName>
</protein>
<evidence type="ECO:0000256" key="1">
    <source>
        <dbReference type="SAM" id="Coils"/>
    </source>
</evidence>
<gene>
    <name evidence="3" type="ORF">A4H96_12120</name>
</gene>
<keyword evidence="2" id="KW-0812">Transmembrane</keyword>
<feature type="transmembrane region" description="Helical" evidence="2">
    <location>
        <begin position="32"/>
        <end position="51"/>
    </location>
</feature>
<reference evidence="3 4" key="1">
    <citation type="submission" date="2016-04" db="EMBL/GenBank/DDBJ databases">
        <title>Acidithiobacillus ferrooxidans genome sequencing and assembly.</title>
        <authorList>
            <person name="Zhou Z."/>
        </authorList>
    </citation>
    <scope>NUCLEOTIDE SEQUENCE [LARGE SCALE GENOMIC DNA]</scope>
    <source>
        <strain evidence="3 4">BY0502</strain>
    </source>
</reference>
<proteinExistence type="predicted"/>
<evidence type="ECO:0000313" key="4">
    <source>
        <dbReference type="Proteomes" id="UP000078302"/>
    </source>
</evidence>
<keyword evidence="4" id="KW-1185">Reference proteome</keyword>